<dbReference type="Gene3D" id="1.10.357.40">
    <property type="entry name" value="YbiA-like"/>
    <property type="match status" value="1"/>
</dbReference>
<feature type="region of interest" description="Disordered" evidence="1">
    <location>
        <begin position="136"/>
        <end position="183"/>
    </location>
</feature>
<dbReference type="OMA" id="SCDHYYQ"/>
<dbReference type="CDD" id="cd15457">
    <property type="entry name" value="NADAR"/>
    <property type="match status" value="1"/>
</dbReference>
<sequence length="528" mass="58262">MAYTGSWDSNFSDYSNVSGTWRIADQHSQHEDYDPAPYHPTRSAPSTATRVPTTQQRQRRQSKNRRGKKTWPNNKFHLITINPDSSIEKTNSAKIAEPAPLTSIKVARGSINKAKSQRGGKGIQKMPTFRLQGNSWETNGVQNQGGHGGRGGFDGGRGRGRGGNHRGGRSHGPPRPSNNKDDIKFVHLPDDAPAITFTVSSENIVAFHGFDSVFTTQHNFPVLIDKNIYTSCDHYYQICKVTDLTGTSSVRLNRGVRDEEGKLISEATEEREKLSHSALAKDVLKAAEVSKDKIDEWRNTKGLAAIQKALLAKAGQSAHLREALKESGDQILVHAYARDSIYGTGCSVPAIKKWLDNMEKAGVKTLKVPATFPLDENTVQHCPVFAQGRNVLGVILMQLRQKICNGEIEIVDMSKVYNALRAQPAERIARAMRRTNVPPQQAKKIVFCLVVYVTSFSTSFRFKESESEVVVKAESIVPPGVPDELAEPVAPVELTELATEEDGDELEYCVVVTESVDIEVTDADEEVD</sequence>
<dbReference type="STRING" id="135651.G0MVE5"/>
<dbReference type="InterPro" id="IPR037238">
    <property type="entry name" value="YbiA-like_sf"/>
</dbReference>
<evidence type="ECO:0000313" key="3">
    <source>
        <dbReference type="EMBL" id="EGT44822.1"/>
    </source>
</evidence>
<gene>
    <name evidence="3" type="ORF">CAEBREN_22426</name>
</gene>
<feature type="compositionally biased region" description="Gly residues" evidence="1">
    <location>
        <begin position="143"/>
        <end position="155"/>
    </location>
</feature>
<feature type="compositionally biased region" description="Low complexity" evidence="1">
    <location>
        <begin position="47"/>
        <end position="56"/>
    </location>
</feature>
<accession>G0MVE5</accession>
<dbReference type="SUPFAM" id="SSF143990">
    <property type="entry name" value="YbiA-like"/>
    <property type="match status" value="1"/>
</dbReference>
<keyword evidence="4" id="KW-1185">Reference proteome</keyword>
<feature type="domain" description="NADAR" evidence="2">
    <location>
        <begin position="212"/>
        <end position="403"/>
    </location>
</feature>
<dbReference type="FunCoup" id="G0MVE5">
    <property type="interactions" value="2114"/>
</dbReference>
<proteinExistence type="predicted"/>
<evidence type="ECO:0000256" key="1">
    <source>
        <dbReference type="SAM" id="MobiDB-lite"/>
    </source>
</evidence>
<feature type="region of interest" description="Disordered" evidence="1">
    <location>
        <begin position="30"/>
        <end position="72"/>
    </location>
</feature>
<dbReference type="HOGENOM" id="CLU_046044_0_0_1"/>
<reference evidence="4" key="1">
    <citation type="submission" date="2011-07" db="EMBL/GenBank/DDBJ databases">
        <authorList>
            <consortium name="Caenorhabditis brenneri Sequencing and Analysis Consortium"/>
            <person name="Wilson R.K."/>
        </authorList>
    </citation>
    <scope>NUCLEOTIDE SEQUENCE [LARGE SCALE GENOMIC DNA]</scope>
    <source>
        <strain evidence="4">PB2801</strain>
    </source>
</reference>
<dbReference type="AlphaFoldDB" id="G0MVE5"/>
<dbReference type="InterPro" id="IPR012816">
    <property type="entry name" value="NADAR"/>
</dbReference>
<dbReference type="eggNOG" id="ENOG502SR5K">
    <property type="taxonomic scope" value="Eukaryota"/>
</dbReference>
<dbReference type="EMBL" id="GL379814">
    <property type="protein sequence ID" value="EGT44822.1"/>
    <property type="molecule type" value="Genomic_DNA"/>
</dbReference>
<organism evidence="4">
    <name type="scientific">Caenorhabditis brenneri</name>
    <name type="common">Nematode worm</name>
    <dbReference type="NCBI Taxonomy" id="135651"/>
    <lineage>
        <taxon>Eukaryota</taxon>
        <taxon>Metazoa</taxon>
        <taxon>Ecdysozoa</taxon>
        <taxon>Nematoda</taxon>
        <taxon>Chromadorea</taxon>
        <taxon>Rhabditida</taxon>
        <taxon>Rhabditina</taxon>
        <taxon>Rhabditomorpha</taxon>
        <taxon>Rhabditoidea</taxon>
        <taxon>Rhabditidae</taxon>
        <taxon>Peloderinae</taxon>
        <taxon>Caenorhabditis</taxon>
    </lineage>
</organism>
<dbReference type="OrthoDB" id="206452at2759"/>
<feature type="compositionally biased region" description="Basic residues" evidence="1">
    <location>
        <begin position="158"/>
        <end position="169"/>
    </location>
</feature>
<evidence type="ECO:0000259" key="2">
    <source>
        <dbReference type="Pfam" id="PF08719"/>
    </source>
</evidence>
<evidence type="ECO:0000313" key="4">
    <source>
        <dbReference type="Proteomes" id="UP000008068"/>
    </source>
</evidence>
<dbReference type="InParanoid" id="G0MVE5"/>
<dbReference type="FunFam" id="1.10.357.40:FF:000003">
    <property type="entry name" value="Protein CBG02959"/>
    <property type="match status" value="1"/>
</dbReference>
<feature type="compositionally biased region" description="Basic residues" evidence="1">
    <location>
        <begin position="57"/>
        <end position="69"/>
    </location>
</feature>
<dbReference type="Proteomes" id="UP000008068">
    <property type="component" value="Unassembled WGS sequence"/>
</dbReference>
<name>G0MVE5_CAEBE</name>
<dbReference type="Pfam" id="PF08719">
    <property type="entry name" value="NADAR"/>
    <property type="match status" value="1"/>
</dbReference>
<protein>
    <recommendedName>
        <fullName evidence="2">NADAR domain-containing protein</fullName>
    </recommendedName>
</protein>